<dbReference type="EMBL" id="CAJHJF010002459">
    <property type="protein sequence ID" value="CAD6926460.1"/>
    <property type="molecule type" value="Genomic_DNA"/>
</dbReference>
<evidence type="ECO:0000313" key="3">
    <source>
        <dbReference type="Proteomes" id="UP000836404"/>
    </source>
</evidence>
<feature type="region of interest" description="Disordered" evidence="1">
    <location>
        <begin position="48"/>
        <end position="112"/>
    </location>
</feature>
<proteinExistence type="predicted"/>
<feature type="non-terminal residue" evidence="2">
    <location>
        <position position="238"/>
    </location>
</feature>
<feature type="compositionally biased region" description="Polar residues" evidence="1">
    <location>
        <begin position="71"/>
        <end position="96"/>
    </location>
</feature>
<sequence length="238" mass="25466">MSTLRSERGRDRLVLCYCYKRCTFGIGPPRKFLLSAIDLNETAICASDSDDSTLSSAGDSDDQPLDEHESASQGTNASNKVLSWRDSQGSAQQLENPNAPLPAAHAGADGLDDVLYDPAPLNFDDPFGHGMDVDDSEEEVQADMIDLASPAPSSSPSTSSSSSSSGSDVRDPQELVADELPLFYGGDDDEFEDSSEEGSNGLDPDDEEPLDPEIAQDDQADRQPAPRSVHGQQLLDEL</sequence>
<name>A0A9N8QCB4_9BASI</name>
<feature type="region of interest" description="Disordered" evidence="1">
    <location>
        <begin position="126"/>
        <end position="238"/>
    </location>
</feature>
<accession>A0A9N8QCB4</accession>
<evidence type="ECO:0000313" key="2">
    <source>
        <dbReference type="EMBL" id="CAD6926460.1"/>
    </source>
</evidence>
<gene>
    <name evidence="2" type="ORF">JKILLFL_G3134</name>
</gene>
<comment type="caution">
    <text evidence="2">The sequence shown here is derived from an EMBL/GenBank/DDBJ whole genome shotgun (WGS) entry which is preliminary data.</text>
</comment>
<reference evidence="2 3" key="1">
    <citation type="submission" date="2020-10" db="EMBL/GenBank/DDBJ databases">
        <authorList>
            <person name="Sedaghatjoo S."/>
        </authorList>
    </citation>
    <scope>NUCLEOTIDE SEQUENCE [LARGE SCALE GENOMIC DNA]</scope>
    <source>
        <strain evidence="2 3">LLFL</strain>
    </source>
</reference>
<feature type="compositionally biased region" description="Acidic residues" evidence="1">
    <location>
        <begin position="186"/>
        <end position="196"/>
    </location>
</feature>
<evidence type="ECO:0000256" key="1">
    <source>
        <dbReference type="SAM" id="MobiDB-lite"/>
    </source>
</evidence>
<keyword evidence="3" id="KW-1185">Reference proteome</keyword>
<feature type="compositionally biased region" description="Acidic residues" evidence="1">
    <location>
        <begin position="203"/>
        <end position="218"/>
    </location>
</feature>
<dbReference type="AlphaFoldDB" id="A0A9N8QCB4"/>
<dbReference type="Proteomes" id="UP000836404">
    <property type="component" value="Unassembled WGS sequence"/>
</dbReference>
<feature type="compositionally biased region" description="Low complexity" evidence="1">
    <location>
        <begin position="149"/>
        <end position="167"/>
    </location>
</feature>
<protein>
    <submittedName>
        <fullName evidence="2">Uncharacterized protein</fullName>
    </submittedName>
</protein>
<organism evidence="2 3">
    <name type="scientific">Tilletia laevis</name>
    <dbReference type="NCBI Taxonomy" id="157183"/>
    <lineage>
        <taxon>Eukaryota</taxon>
        <taxon>Fungi</taxon>
        <taxon>Dikarya</taxon>
        <taxon>Basidiomycota</taxon>
        <taxon>Ustilaginomycotina</taxon>
        <taxon>Exobasidiomycetes</taxon>
        <taxon>Tilletiales</taxon>
        <taxon>Tilletiaceae</taxon>
        <taxon>Tilletia</taxon>
    </lineage>
</organism>